<dbReference type="Pfam" id="PF02811">
    <property type="entry name" value="PHP"/>
    <property type="match status" value="1"/>
</dbReference>
<dbReference type="SMART" id="SM00481">
    <property type="entry name" value="POLIIIAc"/>
    <property type="match status" value="1"/>
</dbReference>
<dbReference type="Proteomes" id="UP000199263">
    <property type="component" value="Unassembled WGS sequence"/>
</dbReference>
<feature type="domain" description="Polymerase/histidinol phosphatase N-terminal" evidence="1">
    <location>
        <begin position="5"/>
        <end position="70"/>
    </location>
</feature>
<name>A0A1I1MYL2_9CLOT</name>
<sequence length="234" mass="26693">MFKKGDFHIHSTFSDGKYTPKQVVMLAKKKDVDIISLTDHNSTAGIDDAIMAGEEIGVKIIPGVELSTRYNNAKVHVLGYFKDDSYKNELLVEALRYVKYHKISKLIEMFGSFINFHEKKDNICVETGIELLKFFGATVILAHPVRLYRPNFEKIIKLNFDGLEAKYCSNTDQDTKYFLKIANDNGLLYTAGSDFHKLNRLYRTHGIIGDVYLSEEEIYNFLSGAGLPYLDIIE</sequence>
<proteinExistence type="predicted"/>
<dbReference type="STRING" id="119641.SAMN05421842_1139"/>
<dbReference type="AlphaFoldDB" id="A0A1I1MYL2"/>
<gene>
    <name evidence="2" type="ORF">SAMN05421842_1139</name>
</gene>
<protein>
    <recommendedName>
        <fullName evidence="1">Polymerase/histidinol phosphatase N-terminal domain-containing protein</fullName>
    </recommendedName>
</protein>
<dbReference type="EMBL" id="FOMG01000013">
    <property type="protein sequence ID" value="SFC90477.1"/>
    <property type="molecule type" value="Genomic_DNA"/>
</dbReference>
<dbReference type="SUPFAM" id="SSF89550">
    <property type="entry name" value="PHP domain-like"/>
    <property type="match status" value="1"/>
</dbReference>
<keyword evidence="3" id="KW-1185">Reference proteome</keyword>
<dbReference type="PANTHER" id="PTHR42924">
    <property type="entry name" value="EXONUCLEASE"/>
    <property type="match status" value="1"/>
</dbReference>
<evidence type="ECO:0000259" key="1">
    <source>
        <dbReference type="SMART" id="SM00481"/>
    </source>
</evidence>
<evidence type="ECO:0000313" key="3">
    <source>
        <dbReference type="Proteomes" id="UP000199263"/>
    </source>
</evidence>
<dbReference type="GO" id="GO:0035312">
    <property type="term" value="F:5'-3' DNA exonuclease activity"/>
    <property type="evidence" value="ECO:0007669"/>
    <property type="project" value="TreeGrafter"/>
</dbReference>
<dbReference type="OrthoDB" id="9791620at2"/>
<organism evidence="2 3">
    <name type="scientific">Clostridium uliginosum</name>
    <dbReference type="NCBI Taxonomy" id="119641"/>
    <lineage>
        <taxon>Bacteria</taxon>
        <taxon>Bacillati</taxon>
        <taxon>Bacillota</taxon>
        <taxon>Clostridia</taxon>
        <taxon>Eubacteriales</taxon>
        <taxon>Clostridiaceae</taxon>
        <taxon>Clostridium</taxon>
    </lineage>
</organism>
<dbReference type="InterPro" id="IPR052018">
    <property type="entry name" value="PHP_domain"/>
</dbReference>
<dbReference type="RefSeq" id="WP_090091320.1">
    <property type="nucleotide sequence ID" value="NZ_FOMG01000013.1"/>
</dbReference>
<dbReference type="InterPro" id="IPR003141">
    <property type="entry name" value="Pol/His_phosphatase_N"/>
</dbReference>
<dbReference type="Gene3D" id="3.20.20.140">
    <property type="entry name" value="Metal-dependent hydrolases"/>
    <property type="match status" value="1"/>
</dbReference>
<accession>A0A1I1MYL2</accession>
<evidence type="ECO:0000313" key="2">
    <source>
        <dbReference type="EMBL" id="SFC90477.1"/>
    </source>
</evidence>
<dbReference type="CDD" id="cd07438">
    <property type="entry name" value="PHP_HisPPase_AMP"/>
    <property type="match status" value="1"/>
</dbReference>
<dbReference type="InterPro" id="IPR016195">
    <property type="entry name" value="Pol/histidinol_Pase-like"/>
</dbReference>
<dbReference type="PANTHER" id="PTHR42924:SF3">
    <property type="entry name" value="POLYMERASE_HISTIDINOL PHOSPHATASE N-TERMINAL DOMAIN-CONTAINING PROTEIN"/>
    <property type="match status" value="1"/>
</dbReference>
<dbReference type="GO" id="GO:0004534">
    <property type="term" value="F:5'-3' RNA exonuclease activity"/>
    <property type="evidence" value="ECO:0007669"/>
    <property type="project" value="TreeGrafter"/>
</dbReference>
<dbReference type="InterPro" id="IPR004013">
    <property type="entry name" value="PHP_dom"/>
</dbReference>
<reference evidence="2 3" key="1">
    <citation type="submission" date="2016-10" db="EMBL/GenBank/DDBJ databases">
        <authorList>
            <person name="de Groot N.N."/>
        </authorList>
    </citation>
    <scope>NUCLEOTIDE SEQUENCE [LARGE SCALE GENOMIC DNA]</scope>
    <source>
        <strain evidence="2 3">DSM 12992</strain>
    </source>
</reference>